<dbReference type="EMBL" id="CP000609">
    <property type="protein sequence ID" value="ABO35661.1"/>
    <property type="molecule type" value="Genomic_DNA"/>
</dbReference>
<dbReference type="Pfam" id="PF09884">
    <property type="entry name" value="DUF2111"/>
    <property type="match status" value="1"/>
</dbReference>
<evidence type="ECO:0000313" key="1">
    <source>
        <dbReference type="EMBL" id="ABO35661.1"/>
    </source>
</evidence>
<dbReference type="KEGG" id="mmq:MmarC5_1363"/>
<reference evidence="1 2" key="1">
    <citation type="submission" date="2007-03" db="EMBL/GenBank/DDBJ databases">
        <title>Complete sequence of chromosome of Methanococcus maripaludis C5.</title>
        <authorList>
            <consortium name="US DOE Joint Genome Institute"/>
            <person name="Copeland A."/>
            <person name="Lucas S."/>
            <person name="Lapidus A."/>
            <person name="Barry K."/>
            <person name="Glavina del Rio T."/>
            <person name="Dalin E."/>
            <person name="Tice H."/>
            <person name="Pitluck S."/>
            <person name="Chertkov O."/>
            <person name="Brettin T."/>
            <person name="Bruce D."/>
            <person name="Han C."/>
            <person name="Detter J.C."/>
            <person name="Schmutz J."/>
            <person name="Larimer F."/>
            <person name="Land M."/>
            <person name="Hauser L."/>
            <person name="Kyrpides N."/>
            <person name="Mikhailova N."/>
            <person name="Sieprawska-Lupa M."/>
            <person name="Whitman W.B."/>
            <person name="Richardson P."/>
        </authorList>
    </citation>
    <scope>NUCLEOTIDE SEQUENCE [LARGE SCALE GENOMIC DNA]</scope>
    <source>
        <strain evidence="2">C5 / ATCC BAA-1333</strain>
    </source>
</reference>
<sequence>MLDLKCTSSKDIFPLAYAIHVLVNKAPVTMRSKDKPGVRIEKGKLVDDNYEGYVLKQVLEFGEILKVTPIQGPYSGVPVVVVPVKDDEKITGAIGIVDLTAGIFEEIQSIARRKEFARFLPDEAFPK</sequence>
<dbReference type="Proteomes" id="UP000000253">
    <property type="component" value="Chromosome"/>
</dbReference>
<dbReference type="OrthoDB" id="3369at2157"/>
<dbReference type="AlphaFoldDB" id="A4FZM7"/>
<dbReference type="InterPro" id="IPR012029">
    <property type="entry name" value="UCP006557"/>
</dbReference>
<proteinExistence type="predicted"/>
<protein>
    <recommendedName>
        <fullName evidence="3">DUF2111 domain-containing protein</fullName>
    </recommendedName>
</protein>
<dbReference type="HOGENOM" id="CLU_147797_0_0_2"/>
<name>A4FZM7_METM5</name>
<dbReference type="GeneID" id="4928685"/>
<accession>A4FZM7</accession>
<dbReference type="RefSeq" id="WP_011869112.1">
    <property type="nucleotide sequence ID" value="NC_009135.1"/>
</dbReference>
<organism evidence="1 2">
    <name type="scientific">Methanococcus maripaludis (strain C5 / ATCC BAA-1333)</name>
    <dbReference type="NCBI Taxonomy" id="402880"/>
    <lineage>
        <taxon>Archaea</taxon>
        <taxon>Methanobacteriati</taxon>
        <taxon>Methanobacteriota</taxon>
        <taxon>Methanomada group</taxon>
        <taxon>Methanococci</taxon>
        <taxon>Methanococcales</taxon>
        <taxon>Methanococcaceae</taxon>
        <taxon>Methanococcus</taxon>
    </lineage>
</organism>
<evidence type="ECO:0000313" key="2">
    <source>
        <dbReference type="Proteomes" id="UP000000253"/>
    </source>
</evidence>
<gene>
    <name evidence="1" type="ordered locus">MmarC5_1363</name>
</gene>
<dbReference type="PIRSF" id="PIRSF006557">
    <property type="entry name" value="UCP006557_sign"/>
    <property type="match status" value="1"/>
</dbReference>
<dbReference type="STRING" id="402880.MmarC5_1363"/>
<dbReference type="eggNOG" id="arCOG04902">
    <property type="taxonomic scope" value="Archaea"/>
</dbReference>
<evidence type="ECO:0008006" key="3">
    <source>
        <dbReference type="Google" id="ProtNLM"/>
    </source>
</evidence>